<accession>A0ABU1ZCR8</accession>
<dbReference type="Proteomes" id="UP001180536">
    <property type="component" value="Unassembled WGS sequence"/>
</dbReference>
<gene>
    <name evidence="2" type="ORF">J2X16_003175</name>
</gene>
<feature type="region of interest" description="Disordered" evidence="1">
    <location>
        <begin position="1"/>
        <end position="54"/>
    </location>
</feature>
<feature type="compositionally biased region" description="Pro residues" evidence="1">
    <location>
        <begin position="1"/>
        <end position="11"/>
    </location>
</feature>
<reference evidence="2 3" key="1">
    <citation type="submission" date="2023-07" db="EMBL/GenBank/DDBJ databases">
        <title>Sorghum-associated microbial communities from plants grown in Nebraska, USA.</title>
        <authorList>
            <person name="Schachtman D."/>
        </authorList>
    </citation>
    <scope>NUCLEOTIDE SEQUENCE [LARGE SCALE GENOMIC DNA]</scope>
    <source>
        <strain evidence="2 3">BE310</strain>
    </source>
</reference>
<evidence type="ECO:0000313" key="3">
    <source>
        <dbReference type="Proteomes" id="UP001180536"/>
    </source>
</evidence>
<dbReference type="RefSeq" id="WP_157275410.1">
    <property type="nucleotide sequence ID" value="NZ_JAVDXQ010000004.1"/>
</dbReference>
<organism evidence="2 3">
    <name type="scientific">Pelomonas aquatica</name>
    <dbReference type="NCBI Taxonomy" id="431058"/>
    <lineage>
        <taxon>Bacteria</taxon>
        <taxon>Pseudomonadati</taxon>
        <taxon>Pseudomonadota</taxon>
        <taxon>Betaproteobacteria</taxon>
        <taxon>Burkholderiales</taxon>
        <taxon>Sphaerotilaceae</taxon>
        <taxon>Roseateles</taxon>
    </lineage>
</organism>
<feature type="compositionally biased region" description="Pro residues" evidence="1">
    <location>
        <begin position="42"/>
        <end position="54"/>
    </location>
</feature>
<protein>
    <recommendedName>
        <fullName evidence="4">Stereocilin</fullName>
    </recommendedName>
</protein>
<evidence type="ECO:0000256" key="1">
    <source>
        <dbReference type="SAM" id="MobiDB-lite"/>
    </source>
</evidence>
<evidence type="ECO:0008006" key="4">
    <source>
        <dbReference type="Google" id="ProtNLM"/>
    </source>
</evidence>
<dbReference type="EMBL" id="JAVDXQ010000004">
    <property type="protein sequence ID" value="MDR7297826.1"/>
    <property type="molecule type" value="Genomic_DNA"/>
</dbReference>
<keyword evidence="3" id="KW-1185">Reference proteome</keyword>
<evidence type="ECO:0000313" key="2">
    <source>
        <dbReference type="EMBL" id="MDR7297826.1"/>
    </source>
</evidence>
<sequence>MNATQIPPPASVPGSHPDDDSVAGEEDPGASLDDQPESTPVPGTPQAPVPPVPR</sequence>
<proteinExistence type="predicted"/>
<comment type="caution">
    <text evidence="2">The sequence shown here is derived from an EMBL/GenBank/DDBJ whole genome shotgun (WGS) entry which is preliminary data.</text>
</comment>
<name>A0ABU1ZCR8_9BURK</name>